<dbReference type="EMBL" id="GGEC01066388">
    <property type="protein sequence ID" value="MBX46872.1"/>
    <property type="molecule type" value="Transcribed_RNA"/>
</dbReference>
<accession>A0A2P2NWL5</accession>
<sequence>MICFEESPM</sequence>
<protein>
    <submittedName>
        <fullName evidence="1">Uncharacterized protein</fullName>
    </submittedName>
</protein>
<organism evidence="1">
    <name type="scientific">Rhizophora mucronata</name>
    <name type="common">Asiatic mangrove</name>
    <dbReference type="NCBI Taxonomy" id="61149"/>
    <lineage>
        <taxon>Eukaryota</taxon>
        <taxon>Viridiplantae</taxon>
        <taxon>Streptophyta</taxon>
        <taxon>Embryophyta</taxon>
        <taxon>Tracheophyta</taxon>
        <taxon>Spermatophyta</taxon>
        <taxon>Magnoliopsida</taxon>
        <taxon>eudicotyledons</taxon>
        <taxon>Gunneridae</taxon>
        <taxon>Pentapetalae</taxon>
        <taxon>rosids</taxon>
        <taxon>fabids</taxon>
        <taxon>Malpighiales</taxon>
        <taxon>Rhizophoraceae</taxon>
        <taxon>Rhizophora</taxon>
    </lineage>
</organism>
<name>A0A2P2NWL5_RHIMU</name>
<evidence type="ECO:0000313" key="1">
    <source>
        <dbReference type="EMBL" id="MBX46872.1"/>
    </source>
</evidence>
<proteinExistence type="predicted"/>
<reference evidence="1" key="1">
    <citation type="submission" date="2018-02" db="EMBL/GenBank/DDBJ databases">
        <title>Rhizophora mucronata_Transcriptome.</title>
        <authorList>
            <person name="Meera S.P."/>
            <person name="Sreeshan A."/>
            <person name="Augustine A."/>
        </authorList>
    </citation>
    <scope>NUCLEOTIDE SEQUENCE</scope>
    <source>
        <tissue evidence="1">Leaf</tissue>
    </source>
</reference>